<dbReference type="GeneID" id="70125374"/>
<feature type="compositionally biased region" description="Polar residues" evidence="4">
    <location>
        <begin position="182"/>
        <end position="200"/>
    </location>
</feature>
<dbReference type="EMBL" id="JAGPXC010000007">
    <property type="protein sequence ID" value="KAH6648679.1"/>
    <property type="molecule type" value="Genomic_DNA"/>
</dbReference>
<keyword evidence="8" id="KW-1185">Reference proteome</keyword>
<evidence type="ECO:0000256" key="5">
    <source>
        <dbReference type="SAM" id="Phobius"/>
    </source>
</evidence>
<dbReference type="GO" id="GO:0003677">
    <property type="term" value="F:DNA binding"/>
    <property type="evidence" value="ECO:0007669"/>
    <property type="project" value="InterPro"/>
</dbReference>
<dbReference type="InterPro" id="IPR007219">
    <property type="entry name" value="XnlR_reg_dom"/>
</dbReference>
<dbReference type="PANTHER" id="PTHR46910">
    <property type="entry name" value="TRANSCRIPTION FACTOR PDR1"/>
    <property type="match status" value="1"/>
</dbReference>
<dbReference type="InterPro" id="IPR036864">
    <property type="entry name" value="Zn2-C6_fun-type_DNA-bd_sf"/>
</dbReference>
<feature type="coiled-coil region" evidence="3">
    <location>
        <begin position="48"/>
        <end position="75"/>
    </location>
</feature>
<gene>
    <name evidence="7" type="ORF">BKA67DRAFT_369961</name>
</gene>
<dbReference type="PANTHER" id="PTHR46910:SF5">
    <property type="entry name" value="ZN(II)2CYS6 TRANSCRIPTION FACTOR (EUROFUNG)"/>
    <property type="match status" value="1"/>
</dbReference>
<dbReference type="Gene3D" id="4.10.240.10">
    <property type="entry name" value="Zn(2)-C6 fungal-type DNA-binding domain"/>
    <property type="match status" value="1"/>
</dbReference>
<dbReference type="CDD" id="cd00067">
    <property type="entry name" value="GAL4"/>
    <property type="match status" value="1"/>
</dbReference>
<dbReference type="Proteomes" id="UP000758603">
    <property type="component" value="Unassembled WGS sequence"/>
</dbReference>
<keyword evidence="5" id="KW-1133">Transmembrane helix</keyword>
<evidence type="ECO:0000313" key="8">
    <source>
        <dbReference type="Proteomes" id="UP000758603"/>
    </source>
</evidence>
<dbReference type="SMART" id="SM00066">
    <property type="entry name" value="GAL4"/>
    <property type="match status" value="1"/>
</dbReference>
<sequence>MQCDQCRLRKIRCDKESPCSNCKSAKRSCSSTGLGQKPKEPKQRVLISSQYERKIDDLQERLAGIETLLQRLTTSNASAATALASASSLMTKASTSNTPRTGAKPSLSPSTSQDDSATVIDPEDVESFEGNSSLTAHAAFASELVSQAVQTSMLAATPFSAPNPRMEAALSSLRQMVNLLPSRSSSNQEGPSQTDQNSKTIPRGRLRDLPMPPMEFVVEKLRELKGAPGPMMLLIVTCFTDIDHFTDRCRRLYFCTDDADLSEALFIIVNAGLMYLFFEGSITATPGSAEKVRLEQCCSMCQNNVEAALAHLPLMMPATMENIEALLMGASLSIDSSRPSLAWLLTSRAAHMCRTLGLHQEGSVRNDPPDVRAAKALLFWSTYMLDKGLSLRLGRASILQDYDISVPSVLQASFGEQPSQAILSLWIKHAEVQGKIYQRLYSPGALRQSEQGRSQQVQLVTRDVQFLLRETLKLLDDVRTQEQTKDNKMFEIILKSDEVSYYSSLALAQRALPPSGTGSSRTFADECLDSARAAMRTHGEAMAMMDDLSLQIVYMHWTILYAPFIPFIVIFCHAIETSSAGDLPLLERFVESLQASCPISAAIDKLYKLSKVLYNVALLYVEAKTQQTLDQDMVPVGNEFDMYLSQLGFMPMDETMIGTGDADGDLTRNLMQNAQLGDWFSGGNHIIGLLEEDLSTFNTSAW</sequence>
<evidence type="ECO:0000313" key="7">
    <source>
        <dbReference type="EMBL" id="KAH6648679.1"/>
    </source>
</evidence>
<name>A0A9P8UEZ5_9PEZI</name>
<evidence type="ECO:0000256" key="3">
    <source>
        <dbReference type="SAM" id="Coils"/>
    </source>
</evidence>
<accession>A0A9P8UEZ5</accession>
<keyword evidence="5" id="KW-0472">Membrane</keyword>
<dbReference type="GO" id="GO:0000981">
    <property type="term" value="F:DNA-binding transcription factor activity, RNA polymerase II-specific"/>
    <property type="evidence" value="ECO:0007669"/>
    <property type="project" value="InterPro"/>
</dbReference>
<organism evidence="7 8">
    <name type="scientific">Truncatella angustata</name>
    <dbReference type="NCBI Taxonomy" id="152316"/>
    <lineage>
        <taxon>Eukaryota</taxon>
        <taxon>Fungi</taxon>
        <taxon>Dikarya</taxon>
        <taxon>Ascomycota</taxon>
        <taxon>Pezizomycotina</taxon>
        <taxon>Sordariomycetes</taxon>
        <taxon>Xylariomycetidae</taxon>
        <taxon>Amphisphaeriales</taxon>
        <taxon>Sporocadaceae</taxon>
        <taxon>Truncatella</taxon>
    </lineage>
</organism>
<evidence type="ECO:0000256" key="4">
    <source>
        <dbReference type="SAM" id="MobiDB-lite"/>
    </source>
</evidence>
<dbReference type="SMART" id="SM00906">
    <property type="entry name" value="Fungal_trans"/>
    <property type="match status" value="1"/>
</dbReference>
<keyword evidence="3" id="KW-0175">Coiled coil</keyword>
<evidence type="ECO:0000259" key="6">
    <source>
        <dbReference type="PROSITE" id="PS50048"/>
    </source>
</evidence>
<dbReference type="OrthoDB" id="103819at2759"/>
<comment type="caution">
    <text evidence="7">The sequence shown here is derived from an EMBL/GenBank/DDBJ whole genome shotgun (WGS) entry which is preliminary data.</text>
</comment>
<dbReference type="Pfam" id="PF00172">
    <property type="entry name" value="Zn_clus"/>
    <property type="match status" value="1"/>
</dbReference>
<dbReference type="AlphaFoldDB" id="A0A9P8UEZ5"/>
<evidence type="ECO:0000256" key="1">
    <source>
        <dbReference type="ARBA" id="ARBA00022723"/>
    </source>
</evidence>
<feature type="transmembrane region" description="Helical" evidence="5">
    <location>
        <begin position="554"/>
        <end position="575"/>
    </location>
</feature>
<dbReference type="Pfam" id="PF04082">
    <property type="entry name" value="Fungal_trans"/>
    <property type="match status" value="1"/>
</dbReference>
<keyword evidence="2" id="KW-0539">Nucleus</keyword>
<dbReference type="InterPro" id="IPR001138">
    <property type="entry name" value="Zn2Cys6_DnaBD"/>
</dbReference>
<reference evidence="7" key="1">
    <citation type="journal article" date="2021" name="Nat. Commun.">
        <title>Genetic determinants of endophytism in the Arabidopsis root mycobiome.</title>
        <authorList>
            <person name="Mesny F."/>
            <person name="Miyauchi S."/>
            <person name="Thiergart T."/>
            <person name="Pickel B."/>
            <person name="Atanasova L."/>
            <person name="Karlsson M."/>
            <person name="Huettel B."/>
            <person name="Barry K.W."/>
            <person name="Haridas S."/>
            <person name="Chen C."/>
            <person name="Bauer D."/>
            <person name="Andreopoulos W."/>
            <person name="Pangilinan J."/>
            <person name="LaButti K."/>
            <person name="Riley R."/>
            <person name="Lipzen A."/>
            <person name="Clum A."/>
            <person name="Drula E."/>
            <person name="Henrissat B."/>
            <person name="Kohler A."/>
            <person name="Grigoriev I.V."/>
            <person name="Martin F.M."/>
            <person name="Hacquard S."/>
        </authorList>
    </citation>
    <scope>NUCLEOTIDE SEQUENCE</scope>
    <source>
        <strain evidence="7">MPI-SDFR-AT-0073</strain>
    </source>
</reference>
<dbReference type="SUPFAM" id="SSF57701">
    <property type="entry name" value="Zn2/Cys6 DNA-binding domain"/>
    <property type="match status" value="1"/>
</dbReference>
<keyword evidence="5" id="KW-0812">Transmembrane</keyword>
<dbReference type="PROSITE" id="PS50048">
    <property type="entry name" value="ZN2_CY6_FUNGAL_2"/>
    <property type="match status" value="1"/>
</dbReference>
<feature type="region of interest" description="Disordered" evidence="4">
    <location>
        <begin position="90"/>
        <end position="118"/>
    </location>
</feature>
<feature type="compositionally biased region" description="Polar residues" evidence="4">
    <location>
        <begin position="107"/>
        <end position="116"/>
    </location>
</feature>
<feature type="region of interest" description="Disordered" evidence="4">
    <location>
        <begin position="182"/>
        <end position="207"/>
    </location>
</feature>
<dbReference type="CDD" id="cd12148">
    <property type="entry name" value="fungal_TF_MHR"/>
    <property type="match status" value="1"/>
</dbReference>
<keyword evidence="1" id="KW-0479">Metal-binding</keyword>
<dbReference type="InterPro" id="IPR050987">
    <property type="entry name" value="AtrR-like"/>
</dbReference>
<feature type="domain" description="Zn(2)-C6 fungal-type" evidence="6">
    <location>
        <begin position="2"/>
        <end position="31"/>
    </location>
</feature>
<dbReference type="GO" id="GO:0006351">
    <property type="term" value="P:DNA-templated transcription"/>
    <property type="evidence" value="ECO:0007669"/>
    <property type="project" value="InterPro"/>
</dbReference>
<protein>
    <submittedName>
        <fullName evidence="7">Fungal-specific transcription factor domain protein</fullName>
    </submittedName>
</protein>
<dbReference type="GO" id="GO:0008270">
    <property type="term" value="F:zinc ion binding"/>
    <property type="evidence" value="ECO:0007669"/>
    <property type="project" value="InterPro"/>
</dbReference>
<evidence type="ECO:0000256" key="2">
    <source>
        <dbReference type="ARBA" id="ARBA00023242"/>
    </source>
</evidence>
<proteinExistence type="predicted"/>
<dbReference type="RefSeq" id="XP_045955186.1">
    <property type="nucleotide sequence ID" value="XM_046096482.1"/>
</dbReference>